<dbReference type="AlphaFoldDB" id="A0A7U2MVU7"/>
<dbReference type="Proteomes" id="UP000596276">
    <property type="component" value="Chromosome 4"/>
</dbReference>
<proteinExistence type="predicted"/>
<name>A0A7U2MVU7_ASPFN</name>
<dbReference type="EMBL" id="CP044618">
    <property type="protein sequence ID" value="QRD90802.1"/>
    <property type="molecule type" value="Genomic_DNA"/>
</dbReference>
<keyword evidence="3" id="KW-1185">Reference proteome</keyword>
<evidence type="ECO:0000313" key="2">
    <source>
        <dbReference type="EMBL" id="QRD90802.1"/>
    </source>
</evidence>
<evidence type="ECO:0000313" key="3">
    <source>
        <dbReference type="Proteomes" id="UP000596276"/>
    </source>
</evidence>
<gene>
    <name evidence="2" type="ORF">F9C07_10390</name>
</gene>
<feature type="region of interest" description="Disordered" evidence="1">
    <location>
        <begin position="1"/>
        <end position="20"/>
    </location>
</feature>
<organism evidence="2 3">
    <name type="scientific">Aspergillus flavus (strain ATCC 200026 / FGSC A1120 / IAM 13836 / NRRL 3357 / JCM 12722 / SRRC 167)</name>
    <dbReference type="NCBI Taxonomy" id="332952"/>
    <lineage>
        <taxon>Eukaryota</taxon>
        <taxon>Fungi</taxon>
        <taxon>Dikarya</taxon>
        <taxon>Ascomycota</taxon>
        <taxon>Pezizomycotina</taxon>
        <taxon>Eurotiomycetes</taxon>
        <taxon>Eurotiomycetidae</taxon>
        <taxon>Eurotiales</taxon>
        <taxon>Aspergillaceae</taxon>
        <taxon>Aspergillus</taxon>
        <taxon>Aspergillus subgen. Circumdati</taxon>
    </lineage>
</organism>
<dbReference type="VEuPathDB" id="FungiDB:F9C07_10390"/>
<protein>
    <submittedName>
        <fullName evidence="2">Uncharacterized protein</fullName>
    </submittedName>
</protein>
<reference evidence="3" key="1">
    <citation type="journal article" date="2021" name="G3 (Bethesda)">
        <title>Chromosome assembled and annotated genome sequence of Aspergillus flavus NRRL 3357.</title>
        <authorList>
            <person name="Skerker J.M."/>
            <person name="Pianalto K.M."/>
            <person name="Mondo S.J."/>
            <person name="Yang K."/>
            <person name="Arkin A.P."/>
            <person name="Keller N.P."/>
            <person name="Grigoriev I.V."/>
            <person name="Louise Glass N.L."/>
        </authorList>
    </citation>
    <scope>NUCLEOTIDE SEQUENCE [LARGE SCALE GENOMIC DNA]</scope>
    <source>
        <strain evidence="3">ATCC 200026 / FGSC A1120 / IAM 13836 / NRRL 3357 / JCM 12722 / SRRC 167</strain>
    </source>
</reference>
<accession>A0A7U2MVU7</accession>
<sequence>MEAQSDPRIQFNPKEEKRTTQLDQEVYRDVLYRAERVRGESFAGAAKERELKVGRMAFGTARMWKCCKADLP</sequence>
<evidence type="ECO:0000256" key="1">
    <source>
        <dbReference type="SAM" id="MobiDB-lite"/>
    </source>
</evidence>